<comment type="caution">
    <text evidence="2">The sequence shown here is derived from an EMBL/GenBank/DDBJ whole genome shotgun (WGS) entry which is preliminary data.</text>
</comment>
<name>A0A9P5L8W4_9HYPO</name>
<reference evidence="2" key="1">
    <citation type="submission" date="2020-03" db="EMBL/GenBank/DDBJ databases">
        <title>Draft Genome Sequence of Cylindrodendrum hubeiense.</title>
        <authorList>
            <person name="Buettner E."/>
            <person name="Kellner H."/>
        </authorList>
    </citation>
    <scope>NUCLEOTIDE SEQUENCE</scope>
    <source>
        <strain evidence="2">IHI 201604</strain>
    </source>
</reference>
<protein>
    <submittedName>
        <fullName evidence="2">Uncharacterized protein</fullName>
    </submittedName>
</protein>
<accession>A0A9P5L8W4</accession>
<dbReference type="OrthoDB" id="73875at2759"/>
<keyword evidence="3" id="KW-1185">Reference proteome</keyword>
<sequence>MRPSPPKRAAKHIDTPATNLSATLSSSDGQLTGGSVEIAHALDVIEEDMLEAATESILARQGHAETHKYILSESSFRKLSVFELGAKAHGIQHAESLTVKRRWTEIIIRVREQSEDELGHQEKDSPPAPKAEFADKDNGTFECLFNVTTRAMPIPVSGSERAYQLWDTAKAGSSANYPCDVPAVKGESSDSTFENDSSDAWPPWVNDCNQIIQNIQDDGDTFWRSGMIGAKGDMQYNGNVKKQNDKMGIFYA</sequence>
<dbReference type="Proteomes" id="UP000722485">
    <property type="component" value="Unassembled WGS sequence"/>
</dbReference>
<evidence type="ECO:0000256" key="1">
    <source>
        <dbReference type="SAM" id="MobiDB-lite"/>
    </source>
</evidence>
<gene>
    <name evidence="2" type="ORF">G7Z17_g5663</name>
</gene>
<dbReference type="EMBL" id="JAANBB010000097">
    <property type="protein sequence ID" value="KAF7550512.1"/>
    <property type="molecule type" value="Genomic_DNA"/>
</dbReference>
<organism evidence="2 3">
    <name type="scientific">Cylindrodendrum hubeiense</name>
    <dbReference type="NCBI Taxonomy" id="595255"/>
    <lineage>
        <taxon>Eukaryota</taxon>
        <taxon>Fungi</taxon>
        <taxon>Dikarya</taxon>
        <taxon>Ascomycota</taxon>
        <taxon>Pezizomycotina</taxon>
        <taxon>Sordariomycetes</taxon>
        <taxon>Hypocreomycetidae</taxon>
        <taxon>Hypocreales</taxon>
        <taxon>Nectriaceae</taxon>
        <taxon>Cylindrodendrum</taxon>
    </lineage>
</organism>
<feature type="region of interest" description="Disordered" evidence="1">
    <location>
        <begin position="114"/>
        <end position="135"/>
    </location>
</feature>
<evidence type="ECO:0000313" key="3">
    <source>
        <dbReference type="Proteomes" id="UP000722485"/>
    </source>
</evidence>
<proteinExistence type="predicted"/>
<evidence type="ECO:0000313" key="2">
    <source>
        <dbReference type="EMBL" id="KAF7550512.1"/>
    </source>
</evidence>
<feature type="compositionally biased region" description="Basic and acidic residues" evidence="1">
    <location>
        <begin position="114"/>
        <end position="125"/>
    </location>
</feature>
<dbReference type="AlphaFoldDB" id="A0A9P5L8W4"/>